<keyword evidence="3" id="KW-1185">Reference proteome</keyword>
<dbReference type="RefSeq" id="XP_033429225.1">
    <property type="nucleotide sequence ID" value="XM_033567230.1"/>
</dbReference>
<gene>
    <name evidence="1" type="ORF">ATNIH1004_002543</name>
    <name evidence="2" type="ORF">EYZ11_005877</name>
</gene>
<sequence length="368" mass="40720">MATKSMNKKSWESMSSTFSTLEISLSQDSCYASDEVSVTSTNPTSMTTSVASSLIPAIQAPLRPLLKPILKRSYAEIEEDEESESGYASDDVSEYEHDAFIDEIDDDICYVTAWDDESDAMSDSCEDDDDSFDGSFISFESNSVRFDSKVIYIEAPEAPEAQEDEISDSGMTCHEIMELARASGNFQPQKDKYAGVDLNDGDNDNGDICDSIKQLPEEHTSDVVDLDKRLFIAYINGIKGIADPEYKARLRARTNDMKTGRAHSPYMESDSANGVYIDHALNHVIGIFRNIVAKEEFDELIGLSDQKEAAKQRPEITEVLGQGLLEKIEGLLSERLANGDVGIGPDELSFFAGGVAYAIDHWRPYICH</sequence>
<evidence type="ECO:0000313" key="3">
    <source>
        <dbReference type="Proteomes" id="UP000308092"/>
    </source>
</evidence>
<protein>
    <submittedName>
        <fullName evidence="2">Uncharacterized protein</fullName>
    </submittedName>
</protein>
<dbReference type="AlphaFoldDB" id="A0A4S3JHG2"/>
<accession>A0A4S3JHG2</accession>
<reference evidence="2 3" key="1">
    <citation type="submission" date="2019-03" db="EMBL/GenBank/DDBJ databases">
        <title>The genome sequence of a newly discovered highly antifungal drug resistant Aspergillus species, Aspergillus tanneri NIH 1004.</title>
        <authorList>
            <person name="Mounaud S."/>
            <person name="Singh I."/>
            <person name="Joardar V."/>
            <person name="Pakala S."/>
            <person name="Pakala S."/>
            <person name="Venepally P."/>
            <person name="Hoover J."/>
            <person name="Nierman W."/>
            <person name="Chung J."/>
            <person name="Losada L."/>
        </authorList>
    </citation>
    <scope>NUCLEOTIDE SEQUENCE [LARGE SCALE GENOMIC DNA]</scope>
    <source>
        <strain evidence="2 3">NIH1004</strain>
    </source>
</reference>
<dbReference type="VEuPathDB" id="FungiDB:EYZ11_005877"/>
<evidence type="ECO:0000313" key="4">
    <source>
        <dbReference type="Proteomes" id="UP000324241"/>
    </source>
</evidence>
<evidence type="ECO:0000313" key="2">
    <source>
        <dbReference type="EMBL" id="THC94655.1"/>
    </source>
</evidence>
<dbReference type="GeneID" id="54325245"/>
<dbReference type="OrthoDB" id="4199007at2759"/>
<evidence type="ECO:0000313" key="1">
    <source>
        <dbReference type="EMBL" id="KAA8649864.1"/>
    </source>
</evidence>
<comment type="caution">
    <text evidence="2">The sequence shown here is derived from an EMBL/GenBank/DDBJ whole genome shotgun (WGS) entry which is preliminary data.</text>
</comment>
<dbReference type="Proteomes" id="UP000308092">
    <property type="component" value="Unassembled WGS sequence"/>
</dbReference>
<dbReference type="Proteomes" id="UP000324241">
    <property type="component" value="Unassembled WGS sequence"/>
</dbReference>
<dbReference type="EMBL" id="SOSA01000196">
    <property type="protein sequence ID" value="THC94655.1"/>
    <property type="molecule type" value="Genomic_DNA"/>
</dbReference>
<proteinExistence type="predicted"/>
<reference evidence="1 4" key="2">
    <citation type="submission" date="2019-08" db="EMBL/GenBank/DDBJ databases">
        <title>The genome sequence of a newly discovered highly antifungal drug resistant Aspergillus species, Aspergillus tanneri NIH 1004.</title>
        <authorList>
            <person name="Mounaud S."/>
            <person name="Singh I."/>
            <person name="Joardar V."/>
            <person name="Pakala S."/>
            <person name="Pakala S."/>
            <person name="Venepally P."/>
            <person name="Chung J.K."/>
            <person name="Losada L."/>
            <person name="Nierman W.C."/>
        </authorList>
    </citation>
    <scope>NUCLEOTIDE SEQUENCE [LARGE SCALE GENOMIC DNA]</scope>
    <source>
        <strain evidence="1 4">NIH1004</strain>
    </source>
</reference>
<dbReference type="EMBL" id="QUQM01000001">
    <property type="protein sequence ID" value="KAA8649864.1"/>
    <property type="molecule type" value="Genomic_DNA"/>
</dbReference>
<organism evidence="2 3">
    <name type="scientific">Aspergillus tanneri</name>
    <dbReference type="NCBI Taxonomy" id="1220188"/>
    <lineage>
        <taxon>Eukaryota</taxon>
        <taxon>Fungi</taxon>
        <taxon>Dikarya</taxon>
        <taxon>Ascomycota</taxon>
        <taxon>Pezizomycotina</taxon>
        <taxon>Eurotiomycetes</taxon>
        <taxon>Eurotiomycetidae</taxon>
        <taxon>Eurotiales</taxon>
        <taxon>Aspergillaceae</taxon>
        <taxon>Aspergillus</taxon>
        <taxon>Aspergillus subgen. Circumdati</taxon>
    </lineage>
</organism>
<name>A0A4S3JHG2_9EURO</name>